<dbReference type="EC" id="2.7.13.3" evidence="2"/>
<feature type="transmembrane region" description="Helical" evidence="7">
    <location>
        <begin position="115"/>
        <end position="136"/>
    </location>
</feature>
<dbReference type="Pfam" id="PF00072">
    <property type="entry name" value="Response_reg"/>
    <property type="match status" value="1"/>
</dbReference>
<dbReference type="PANTHER" id="PTHR43065">
    <property type="entry name" value="SENSOR HISTIDINE KINASE"/>
    <property type="match status" value="1"/>
</dbReference>
<dbReference type="EMBL" id="WTYH01000001">
    <property type="protein sequence ID" value="MXO93905.1"/>
    <property type="molecule type" value="Genomic_DNA"/>
</dbReference>
<feature type="transmembrane region" description="Helical" evidence="7">
    <location>
        <begin position="145"/>
        <end position="167"/>
    </location>
</feature>
<dbReference type="InterPro" id="IPR004358">
    <property type="entry name" value="Sig_transdc_His_kin-like_C"/>
</dbReference>
<dbReference type="Proteomes" id="UP000460626">
    <property type="component" value="Unassembled WGS sequence"/>
</dbReference>
<dbReference type="Gene3D" id="3.30.450.40">
    <property type="match status" value="1"/>
</dbReference>
<feature type="domain" description="MHYT" evidence="11">
    <location>
        <begin position="43"/>
        <end position="232"/>
    </location>
</feature>
<keyword evidence="7" id="KW-0472">Membrane</keyword>
<dbReference type="CDD" id="cd00082">
    <property type="entry name" value="HisKA"/>
    <property type="match status" value="1"/>
</dbReference>
<feature type="transmembrane region" description="Helical" evidence="7">
    <location>
        <begin position="173"/>
        <end position="199"/>
    </location>
</feature>
<comment type="catalytic activity">
    <reaction evidence="1">
        <text>ATP + protein L-histidine = ADP + protein N-phospho-L-histidine.</text>
        <dbReference type="EC" id="2.7.13.3"/>
    </reaction>
</comment>
<dbReference type="SMART" id="SM00388">
    <property type="entry name" value="HisKA"/>
    <property type="match status" value="1"/>
</dbReference>
<dbReference type="Gene3D" id="3.40.50.2300">
    <property type="match status" value="1"/>
</dbReference>
<dbReference type="AlphaFoldDB" id="A0A845A195"/>
<gene>
    <name evidence="12" type="ORF">GRI62_09850</name>
</gene>
<evidence type="ECO:0000256" key="6">
    <source>
        <dbReference type="PROSITE-ProRule" id="PRU00169"/>
    </source>
</evidence>
<dbReference type="GO" id="GO:0016020">
    <property type="term" value="C:membrane"/>
    <property type="evidence" value="ECO:0007669"/>
    <property type="project" value="UniProtKB-UniRule"/>
</dbReference>
<evidence type="ECO:0000256" key="7">
    <source>
        <dbReference type="PROSITE-ProRule" id="PRU00244"/>
    </source>
</evidence>
<name>A0A845A195_9SPHN</name>
<evidence type="ECO:0000313" key="13">
    <source>
        <dbReference type="Proteomes" id="UP000460626"/>
    </source>
</evidence>
<dbReference type="InterPro" id="IPR029016">
    <property type="entry name" value="GAF-like_dom_sf"/>
</dbReference>
<evidence type="ECO:0000313" key="12">
    <source>
        <dbReference type="EMBL" id="MXO93905.1"/>
    </source>
</evidence>
<feature type="transmembrane region" description="Helical" evidence="7">
    <location>
        <begin position="78"/>
        <end position="103"/>
    </location>
</feature>
<keyword evidence="7" id="KW-1133">Transmembrane helix</keyword>
<dbReference type="InterPro" id="IPR001789">
    <property type="entry name" value="Sig_transdc_resp-reg_receiver"/>
</dbReference>
<dbReference type="CDD" id="cd00156">
    <property type="entry name" value="REC"/>
    <property type="match status" value="1"/>
</dbReference>
<dbReference type="InterPro" id="IPR005467">
    <property type="entry name" value="His_kinase_dom"/>
</dbReference>
<dbReference type="InterPro" id="IPR003018">
    <property type="entry name" value="GAF"/>
</dbReference>
<dbReference type="InterPro" id="IPR036097">
    <property type="entry name" value="HisK_dim/P_sf"/>
</dbReference>
<reference evidence="12 13" key="1">
    <citation type="submission" date="2019-12" db="EMBL/GenBank/DDBJ databases">
        <title>Genomic-based taxomic classification of the family Erythrobacteraceae.</title>
        <authorList>
            <person name="Xu L."/>
        </authorList>
    </citation>
    <scope>NUCLEOTIDE SEQUENCE [LARGE SCALE GENOMIC DNA]</scope>
    <source>
        <strain evidence="12 13">RC4-10-4</strain>
    </source>
</reference>
<evidence type="ECO:0000259" key="11">
    <source>
        <dbReference type="PROSITE" id="PS50924"/>
    </source>
</evidence>
<accession>A0A845A195</accession>
<dbReference type="Pfam" id="PF00512">
    <property type="entry name" value="HisKA"/>
    <property type="match status" value="1"/>
</dbReference>
<dbReference type="Pfam" id="PF01590">
    <property type="entry name" value="GAF"/>
    <property type="match status" value="1"/>
</dbReference>
<dbReference type="PROSITE" id="PS50109">
    <property type="entry name" value="HIS_KIN"/>
    <property type="match status" value="1"/>
</dbReference>
<dbReference type="PROSITE" id="PS50110">
    <property type="entry name" value="RESPONSE_REGULATORY"/>
    <property type="match status" value="1"/>
</dbReference>
<keyword evidence="13" id="KW-1185">Reference proteome</keyword>
<dbReference type="SUPFAM" id="SSF55874">
    <property type="entry name" value="ATPase domain of HSP90 chaperone/DNA topoisomerase II/histidine kinase"/>
    <property type="match status" value="1"/>
</dbReference>
<dbReference type="SMART" id="SM00065">
    <property type="entry name" value="GAF"/>
    <property type="match status" value="1"/>
</dbReference>
<dbReference type="InterPro" id="IPR036890">
    <property type="entry name" value="HATPase_C_sf"/>
</dbReference>
<feature type="transmembrane region" description="Helical" evidence="7">
    <location>
        <begin position="46"/>
        <end position="66"/>
    </location>
</feature>
<evidence type="ECO:0000259" key="10">
    <source>
        <dbReference type="PROSITE" id="PS50110"/>
    </source>
</evidence>
<dbReference type="Pfam" id="PF03707">
    <property type="entry name" value="MHYT"/>
    <property type="match status" value="2"/>
</dbReference>
<feature type="modified residue" description="4-aspartylphosphate" evidence="6">
    <location>
        <position position="781"/>
    </location>
</feature>
<dbReference type="SUPFAM" id="SSF47384">
    <property type="entry name" value="Homodimeric domain of signal transducing histidine kinase"/>
    <property type="match status" value="1"/>
</dbReference>
<dbReference type="SMART" id="SM00387">
    <property type="entry name" value="HATPase_c"/>
    <property type="match status" value="1"/>
</dbReference>
<dbReference type="PANTHER" id="PTHR43065:SF42">
    <property type="entry name" value="TWO-COMPONENT SENSOR PPRA"/>
    <property type="match status" value="1"/>
</dbReference>
<dbReference type="Gene3D" id="3.30.565.10">
    <property type="entry name" value="Histidine kinase-like ATPase, C-terminal domain"/>
    <property type="match status" value="1"/>
</dbReference>
<evidence type="ECO:0000256" key="5">
    <source>
        <dbReference type="ARBA" id="ARBA00022777"/>
    </source>
</evidence>
<dbReference type="Pfam" id="PF02518">
    <property type="entry name" value="HATPase_c"/>
    <property type="match status" value="1"/>
</dbReference>
<keyword evidence="7" id="KW-0812">Transmembrane</keyword>
<evidence type="ECO:0000256" key="2">
    <source>
        <dbReference type="ARBA" id="ARBA00012438"/>
    </source>
</evidence>
<dbReference type="InterPro" id="IPR005330">
    <property type="entry name" value="MHYT_dom"/>
</dbReference>
<dbReference type="InterPro" id="IPR011006">
    <property type="entry name" value="CheY-like_superfamily"/>
</dbReference>
<dbReference type="InterPro" id="IPR003594">
    <property type="entry name" value="HATPase_dom"/>
</dbReference>
<evidence type="ECO:0000256" key="3">
    <source>
        <dbReference type="ARBA" id="ARBA00022553"/>
    </source>
</evidence>
<keyword evidence="5" id="KW-0418">Kinase</keyword>
<keyword evidence="3 6" id="KW-0597">Phosphoprotein</keyword>
<dbReference type="PROSITE" id="PS50924">
    <property type="entry name" value="MHYT"/>
    <property type="match status" value="1"/>
</dbReference>
<organism evidence="12 13">
    <name type="scientific">Aurantiacibacter arachoides</name>
    <dbReference type="NCBI Taxonomy" id="1850444"/>
    <lineage>
        <taxon>Bacteria</taxon>
        <taxon>Pseudomonadati</taxon>
        <taxon>Pseudomonadota</taxon>
        <taxon>Alphaproteobacteria</taxon>
        <taxon>Sphingomonadales</taxon>
        <taxon>Erythrobacteraceae</taxon>
        <taxon>Aurantiacibacter</taxon>
    </lineage>
</organism>
<dbReference type="GO" id="GO:0000155">
    <property type="term" value="F:phosphorelay sensor kinase activity"/>
    <property type="evidence" value="ECO:0007669"/>
    <property type="project" value="InterPro"/>
</dbReference>
<protein>
    <recommendedName>
        <fullName evidence="2">histidine kinase</fullName>
        <ecNumber evidence="2">2.7.13.3</ecNumber>
    </recommendedName>
</protein>
<comment type="caution">
    <text evidence="12">The sequence shown here is derived from an EMBL/GenBank/DDBJ whole genome shotgun (WGS) entry which is preliminary data.</text>
</comment>
<feature type="coiled-coil region" evidence="8">
    <location>
        <begin position="444"/>
        <end position="475"/>
    </location>
</feature>
<evidence type="ECO:0000256" key="1">
    <source>
        <dbReference type="ARBA" id="ARBA00000085"/>
    </source>
</evidence>
<dbReference type="InterPro" id="IPR003661">
    <property type="entry name" value="HisK_dim/P_dom"/>
</dbReference>
<keyword evidence="8" id="KW-0175">Coiled coil</keyword>
<dbReference type="SUPFAM" id="SSF55781">
    <property type="entry name" value="GAF domain-like"/>
    <property type="match status" value="1"/>
</dbReference>
<dbReference type="SUPFAM" id="SSF52172">
    <property type="entry name" value="CheY-like"/>
    <property type="match status" value="1"/>
</dbReference>
<dbReference type="SMART" id="SM00448">
    <property type="entry name" value="REC"/>
    <property type="match status" value="1"/>
</dbReference>
<sequence length="855" mass="92656">MSRGYRGEVPFFSEARYVSPYLGCMDRLTSSCNCHAMEITGIYDPLLVSLSLFIAVFASFTGLSLAQRMSTAAGRVSSLWLIAAAFALGGGIWSMHFVAMMAFSLPGMNTEYDPWLSIVSLLIPIALTGSGLTLAAPSAQSKGRLFLAGLLMGAGVLAMHYLGMAAMRMPATIAYNAMWVGVSAVIAVLASTVAIWLAFGEHRTGRRLAASVAMGIAIAGMHYTAMRAATFAMVPTPDEPFEVTGIEQSSLALIVAIFAIVLLVMALGAARIDHLFKTYERREARIALRLQVADILREKGSVAALDEIAALMGSHFGVTRTGYGQLDPDEDFFDYEVCWSDGTVPPLLGRYPSAAFGEKIVAALAGGVTVVVEDLLAEQISDEARTRDTAREVDTRAILVVPFVREGRLRTIIYLNDRNPRRWDSEDIAFMEELAERTRLVIERDIVEQQLRELNATLEQRVDERTRELQKAQETLLQSQKMEAVGQLVAGMAHDFNNVLASVIGAFNLILRRTDDPERVHKFAEAGVEAAERGAKLTGQLMAFSRSHKIQLRPMLVCDVIKDMEDLLARTLGPQVKLEKALNPNPAPVLADAIQVEMMILNLAINARDAMPDGGTLTISTRKHSFVGDAELADGDYIELAVRDTGVGMDEVTLRRAMEPFFTTKPLGKGTGLGLAQIYGSARQAGGTVRIESEEGVGTVIRVFLPCTDRKPKRPASGITSDETDMALGSLHVLLVDDDDHLRSVLVQGLNDQGHRVSAASNGKEALLILETETPQVAVLDFAMPDMNGAVLAEQIAARLPHLPIIFVSGYADTSAIKNAAGENASILQKPFNLDQLSATLNQVCSQTESRKSES</sequence>
<feature type="transmembrane region" description="Helical" evidence="7">
    <location>
        <begin position="250"/>
        <end position="272"/>
    </location>
</feature>
<keyword evidence="4" id="KW-0808">Transferase</keyword>
<evidence type="ECO:0000259" key="9">
    <source>
        <dbReference type="PROSITE" id="PS50109"/>
    </source>
</evidence>
<feature type="domain" description="Response regulatory" evidence="10">
    <location>
        <begin position="732"/>
        <end position="845"/>
    </location>
</feature>
<evidence type="ECO:0000256" key="4">
    <source>
        <dbReference type="ARBA" id="ARBA00022679"/>
    </source>
</evidence>
<feature type="domain" description="Histidine kinase" evidence="9">
    <location>
        <begin position="491"/>
        <end position="709"/>
    </location>
</feature>
<feature type="transmembrane region" description="Helical" evidence="7">
    <location>
        <begin position="208"/>
        <end position="230"/>
    </location>
</feature>
<proteinExistence type="predicted"/>
<dbReference type="PRINTS" id="PR00344">
    <property type="entry name" value="BCTRLSENSOR"/>
</dbReference>
<dbReference type="Gene3D" id="1.10.287.130">
    <property type="match status" value="1"/>
</dbReference>
<evidence type="ECO:0000256" key="8">
    <source>
        <dbReference type="SAM" id="Coils"/>
    </source>
</evidence>